<evidence type="ECO:0000313" key="9">
    <source>
        <dbReference type="Proteomes" id="UP000239241"/>
    </source>
</evidence>
<dbReference type="PROSITE" id="PS51755">
    <property type="entry name" value="OMPR_PHOB"/>
    <property type="match status" value="1"/>
</dbReference>
<evidence type="ECO:0000256" key="6">
    <source>
        <dbReference type="PROSITE-ProRule" id="PRU01091"/>
    </source>
</evidence>
<dbReference type="SMART" id="SM00862">
    <property type="entry name" value="Trans_reg_C"/>
    <property type="match status" value="1"/>
</dbReference>
<evidence type="ECO:0000256" key="4">
    <source>
        <dbReference type="ARBA" id="ARBA00023125"/>
    </source>
</evidence>
<dbReference type="InterPro" id="IPR039420">
    <property type="entry name" value="WalR-like"/>
</dbReference>
<keyword evidence="3" id="KW-0805">Transcription regulation</keyword>
<gene>
    <name evidence="8" type="ORF">C5E16_03780</name>
</gene>
<evidence type="ECO:0000256" key="5">
    <source>
        <dbReference type="ARBA" id="ARBA00023163"/>
    </source>
</evidence>
<keyword evidence="5" id="KW-0804">Transcription</keyword>
<accession>A0A2S5VWE3</accession>
<dbReference type="InterPro" id="IPR016032">
    <property type="entry name" value="Sig_transdc_resp-reg_C-effctor"/>
</dbReference>
<name>A0A2S5VWE3_9MICO</name>
<dbReference type="GO" id="GO:0000156">
    <property type="term" value="F:phosphorelay response regulator activity"/>
    <property type="evidence" value="ECO:0007669"/>
    <property type="project" value="TreeGrafter"/>
</dbReference>
<dbReference type="OrthoDB" id="8927943at2"/>
<dbReference type="Pfam" id="PF00486">
    <property type="entry name" value="Trans_reg_C"/>
    <property type="match status" value="1"/>
</dbReference>
<keyword evidence="2" id="KW-0902">Two-component regulatory system</keyword>
<protein>
    <submittedName>
        <fullName evidence="8">Transcriptional regulator</fullName>
    </submittedName>
</protein>
<dbReference type="GO" id="GO:0005829">
    <property type="term" value="C:cytosol"/>
    <property type="evidence" value="ECO:0007669"/>
    <property type="project" value="TreeGrafter"/>
</dbReference>
<sequence length="265" mass="28269">MSLATIDTARTSLRSAPAAPVLRAAAPLAPAVRRSHPASITSPAPAPVVAPVAAPARPARLRAVPEGTEARGFAIYVGLDELKAAAAGTDLGTVVAALKRLAAELAPGAETHAAVALAPEGAGGRDIDVVRLALQDPAAVAQHREQPEDEDRVDGGVTVDLSRKRVVLDGETAPLTYKEFELLQYLVLREGRTIERSELIGSLWSATDEDDVPNERTIDVHVRRLRSKLGRYEEIVRTVRGAGYRFDRHADVSVHHASTQSPDLF</sequence>
<feature type="domain" description="OmpR/PhoB-type" evidence="7">
    <location>
        <begin position="148"/>
        <end position="248"/>
    </location>
</feature>
<keyword evidence="4 6" id="KW-0238">DNA-binding</keyword>
<dbReference type="GO" id="GO:0006355">
    <property type="term" value="P:regulation of DNA-templated transcription"/>
    <property type="evidence" value="ECO:0007669"/>
    <property type="project" value="InterPro"/>
</dbReference>
<evidence type="ECO:0000256" key="1">
    <source>
        <dbReference type="ARBA" id="ARBA00022553"/>
    </source>
</evidence>
<reference evidence="8 9" key="1">
    <citation type="submission" date="2018-02" db="EMBL/GenBank/DDBJ databases">
        <title>Bacteriophage NCPPB3778 and a type I-E CRISPR drive the evolution of the US Biological Select Agent, Rathayibacter toxicus.</title>
        <authorList>
            <person name="Davis E.W.II."/>
            <person name="Tabima J.F."/>
            <person name="Weisberg A.J."/>
            <person name="Lopes L.D."/>
            <person name="Wiseman M.S."/>
            <person name="Wiseman M.S."/>
            <person name="Pupko T."/>
            <person name="Belcher M.S."/>
            <person name="Sechler A.J."/>
            <person name="Tancos M.A."/>
            <person name="Schroeder B.K."/>
            <person name="Murray T.D."/>
            <person name="Luster D.G."/>
            <person name="Schneider W.L."/>
            <person name="Rogers E."/>
            <person name="Andreote F.D."/>
            <person name="Grunwald N.J."/>
            <person name="Putnam M.L."/>
            <person name="Chang J.H."/>
        </authorList>
    </citation>
    <scope>NUCLEOTIDE SEQUENCE [LARGE SCALE GENOMIC DNA]</scope>
    <source>
        <strain evidence="8 9">AY1B3</strain>
    </source>
</reference>
<evidence type="ECO:0000313" key="8">
    <source>
        <dbReference type="EMBL" id="PPF70044.1"/>
    </source>
</evidence>
<dbReference type="PANTHER" id="PTHR48111:SF1">
    <property type="entry name" value="TWO-COMPONENT RESPONSE REGULATOR ORR33"/>
    <property type="match status" value="1"/>
</dbReference>
<proteinExistence type="predicted"/>
<dbReference type="GO" id="GO:0032993">
    <property type="term" value="C:protein-DNA complex"/>
    <property type="evidence" value="ECO:0007669"/>
    <property type="project" value="TreeGrafter"/>
</dbReference>
<dbReference type="RefSeq" id="WP_104289613.1">
    <property type="nucleotide sequence ID" value="NZ_PSTS01000013.1"/>
</dbReference>
<dbReference type="PANTHER" id="PTHR48111">
    <property type="entry name" value="REGULATOR OF RPOS"/>
    <property type="match status" value="1"/>
</dbReference>
<comment type="caution">
    <text evidence="8">The sequence shown here is derived from an EMBL/GenBank/DDBJ whole genome shotgun (WGS) entry which is preliminary data.</text>
</comment>
<feature type="DNA-binding region" description="OmpR/PhoB-type" evidence="6">
    <location>
        <begin position="148"/>
        <end position="248"/>
    </location>
</feature>
<dbReference type="AlphaFoldDB" id="A0A2S5VWE3"/>
<keyword evidence="1" id="KW-0597">Phosphoprotein</keyword>
<dbReference type="SUPFAM" id="SSF46894">
    <property type="entry name" value="C-terminal effector domain of the bipartite response regulators"/>
    <property type="match status" value="1"/>
</dbReference>
<organism evidence="8 9">
    <name type="scientific">Clavibacter michiganensis</name>
    <dbReference type="NCBI Taxonomy" id="28447"/>
    <lineage>
        <taxon>Bacteria</taxon>
        <taxon>Bacillati</taxon>
        <taxon>Actinomycetota</taxon>
        <taxon>Actinomycetes</taxon>
        <taxon>Micrococcales</taxon>
        <taxon>Microbacteriaceae</taxon>
        <taxon>Clavibacter</taxon>
    </lineage>
</organism>
<dbReference type="EMBL" id="PSXY01000004">
    <property type="protein sequence ID" value="PPF70044.1"/>
    <property type="molecule type" value="Genomic_DNA"/>
</dbReference>
<dbReference type="Proteomes" id="UP000239241">
    <property type="component" value="Unassembled WGS sequence"/>
</dbReference>
<dbReference type="GO" id="GO:0000976">
    <property type="term" value="F:transcription cis-regulatory region binding"/>
    <property type="evidence" value="ECO:0007669"/>
    <property type="project" value="TreeGrafter"/>
</dbReference>
<dbReference type="Gene3D" id="1.10.10.10">
    <property type="entry name" value="Winged helix-like DNA-binding domain superfamily/Winged helix DNA-binding domain"/>
    <property type="match status" value="1"/>
</dbReference>
<dbReference type="InterPro" id="IPR036388">
    <property type="entry name" value="WH-like_DNA-bd_sf"/>
</dbReference>
<dbReference type="InterPro" id="IPR001867">
    <property type="entry name" value="OmpR/PhoB-type_DNA-bd"/>
</dbReference>
<dbReference type="CDD" id="cd00383">
    <property type="entry name" value="trans_reg_C"/>
    <property type="match status" value="1"/>
</dbReference>
<evidence type="ECO:0000259" key="7">
    <source>
        <dbReference type="PROSITE" id="PS51755"/>
    </source>
</evidence>
<evidence type="ECO:0000256" key="3">
    <source>
        <dbReference type="ARBA" id="ARBA00023015"/>
    </source>
</evidence>
<evidence type="ECO:0000256" key="2">
    <source>
        <dbReference type="ARBA" id="ARBA00023012"/>
    </source>
</evidence>